<dbReference type="GO" id="GO:0005739">
    <property type="term" value="C:mitochondrion"/>
    <property type="evidence" value="ECO:0007669"/>
    <property type="project" value="TreeGrafter"/>
</dbReference>
<gene>
    <name evidence="9" type="ORF">PXEA_LOCUS24518</name>
</gene>
<organism evidence="9 10">
    <name type="scientific">Protopolystoma xenopodis</name>
    <dbReference type="NCBI Taxonomy" id="117903"/>
    <lineage>
        <taxon>Eukaryota</taxon>
        <taxon>Metazoa</taxon>
        <taxon>Spiralia</taxon>
        <taxon>Lophotrochozoa</taxon>
        <taxon>Platyhelminthes</taxon>
        <taxon>Monogenea</taxon>
        <taxon>Polyopisthocotylea</taxon>
        <taxon>Polystomatidea</taxon>
        <taxon>Polystomatidae</taxon>
        <taxon>Protopolystoma</taxon>
    </lineage>
</organism>
<reference evidence="9" key="1">
    <citation type="submission" date="2018-11" db="EMBL/GenBank/DDBJ databases">
        <authorList>
            <consortium name="Pathogen Informatics"/>
        </authorList>
    </citation>
    <scope>NUCLEOTIDE SEQUENCE</scope>
</reference>
<dbReference type="GO" id="GO:0004658">
    <property type="term" value="F:propionyl-CoA carboxylase activity"/>
    <property type="evidence" value="ECO:0007669"/>
    <property type="project" value="UniProtKB-EC"/>
</dbReference>
<comment type="catalytic activity">
    <reaction evidence="7">
        <text>propanoyl-CoA + hydrogencarbonate + ATP = (S)-methylmalonyl-CoA + ADP + phosphate + H(+)</text>
        <dbReference type="Rhea" id="RHEA:23720"/>
        <dbReference type="ChEBI" id="CHEBI:15378"/>
        <dbReference type="ChEBI" id="CHEBI:17544"/>
        <dbReference type="ChEBI" id="CHEBI:30616"/>
        <dbReference type="ChEBI" id="CHEBI:43474"/>
        <dbReference type="ChEBI" id="CHEBI:57327"/>
        <dbReference type="ChEBI" id="CHEBI:57392"/>
        <dbReference type="ChEBI" id="CHEBI:456216"/>
        <dbReference type="EC" id="6.4.1.3"/>
    </reaction>
    <physiologicalReaction direction="left-to-right" evidence="7">
        <dbReference type="Rhea" id="RHEA:23721"/>
    </physiologicalReaction>
</comment>
<protein>
    <recommendedName>
        <fullName evidence="4">Propionyl-CoA carboxylase beta chain, mitochondrial</fullName>
        <ecNumber evidence="2">6.4.1.3</ecNumber>
    </recommendedName>
    <alternativeName>
        <fullName evidence="5">Propanoyl-CoA:carbon dioxide ligase subunit beta</fullName>
    </alternativeName>
</protein>
<accession>A0A448X8V3</accession>
<comment type="caution">
    <text evidence="9">The sequence shown here is derived from an EMBL/GenBank/DDBJ whole genome shotgun (WGS) entry which is preliminary data.</text>
</comment>
<evidence type="ECO:0000256" key="1">
    <source>
        <dbReference type="ARBA" id="ARBA00005060"/>
    </source>
</evidence>
<dbReference type="EMBL" id="CAAALY010118348">
    <property type="protein sequence ID" value="VEL31078.1"/>
    <property type="molecule type" value="Genomic_DNA"/>
</dbReference>
<sequence length="136" mass="15076">MLRSAGLLSLLSSPLRFGNPAFARYSSGAAHTLKVAKDIQDARSKLVLGGGKKRIDSQHKRGKLTARERIALLADPGSFVEYDGFMEHDCIEFGMQNEKILGDSVVTGRCKINGRLVYLFRLVKFLIVLVFNTFSI</sequence>
<evidence type="ECO:0000313" key="10">
    <source>
        <dbReference type="Proteomes" id="UP000784294"/>
    </source>
</evidence>
<dbReference type="Proteomes" id="UP000784294">
    <property type="component" value="Unassembled WGS sequence"/>
</dbReference>
<evidence type="ECO:0000256" key="5">
    <source>
        <dbReference type="ARBA" id="ARBA00042797"/>
    </source>
</evidence>
<comment type="pathway">
    <text evidence="1">Metabolic intermediate metabolism; propanoyl-CoA degradation; succinyl-CoA from propanoyl-CoA: step 1/3.</text>
</comment>
<comment type="catalytic activity">
    <reaction evidence="6">
        <text>butanoyl-CoA + hydrogencarbonate + ATP = (2S)-ethylmalonyl-CoA + ADP + phosphate + H(+)</text>
        <dbReference type="Rhea" id="RHEA:59520"/>
        <dbReference type="ChEBI" id="CHEBI:15378"/>
        <dbReference type="ChEBI" id="CHEBI:17544"/>
        <dbReference type="ChEBI" id="CHEBI:30616"/>
        <dbReference type="ChEBI" id="CHEBI:43474"/>
        <dbReference type="ChEBI" id="CHEBI:57371"/>
        <dbReference type="ChEBI" id="CHEBI:60909"/>
        <dbReference type="ChEBI" id="CHEBI:456216"/>
    </reaction>
    <physiologicalReaction direction="left-to-right" evidence="6">
        <dbReference type="Rhea" id="RHEA:59521"/>
    </physiologicalReaction>
</comment>
<dbReference type="SUPFAM" id="SSF52096">
    <property type="entry name" value="ClpP/crotonase"/>
    <property type="match status" value="1"/>
</dbReference>
<evidence type="ECO:0000256" key="6">
    <source>
        <dbReference type="ARBA" id="ARBA00048208"/>
    </source>
</evidence>
<name>A0A448X8V3_9PLAT</name>
<dbReference type="EC" id="6.4.1.3" evidence="2"/>
<dbReference type="PROSITE" id="PS50980">
    <property type="entry name" value="COA_CT_NTER"/>
    <property type="match status" value="1"/>
</dbReference>
<evidence type="ECO:0000256" key="4">
    <source>
        <dbReference type="ARBA" id="ARBA00041138"/>
    </source>
</evidence>
<comment type="subunit">
    <text evidence="3">The holoenzyme is a dodecamer composed of 6 PCCA/alpha subunits and 6 PCCB/beta subunits.</text>
</comment>
<evidence type="ECO:0000256" key="3">
    <source>
        <dbReference type="ARBA" id="ARBA00038567"/>
    </source>
</evidence>
<keyword evidence="10" id="KW-1185">Reference proteome</keyword>
<dbReference type="InterPro" id="IPR051047">
    <property type="entry name" value="AccD/PCCB"/>
</dbReference>
<dbReference type="InterPro" id="IPR011762">
    <property type="entry name" value="COA_CT_N"/>
</dbReference>
<dbReference type="PANTHER" id="PTHR43842">
    <property type="entry name" value="PROPIONYL-COA CARBOXYLASE BETA CHAIN"/>
    <property type="match status" value="1"/>
</dbReference>
<dbReference type="AlphaFoldDB" id="A0A448X8V3"/>
<proteinExistence type="predicted"/>
<dbReference type="OrthoDB" id="439921at2759"/>
<evidence type="ECO:0000256" key="2">
    <source>
        <dbReference type="ARBA" id="ARBA00013050"/>
    </source>
</evidence>
<evidence type="ECO:0000313" key="9">
    <source>
        <dbReference type="EMBL" id="VEL31078.1"/>
    </source>
</evidence>
<dbReference type="InterPro" id="IPR034733">
    <property type="entry name" value="AcCoA_carboxyl_beta"/>
</dbReference>
<evidence type="ECO:0000256" key="7">
    <source>
        <dbReference type="ARBA" id="ARBA00049495"/>
    </source>
</evidence>
<evidence type="ECO:0000259" key="8">
    <source>
        <dbReference type="PROSITE" id="PS50980"/>
    </source>
</evidence>
<dbReference type="InterPro" id="IPR029045">
    <property type="entry name" value="ClpP/crotonase-like_dom_sf"/>
</dbReference>
<dbReference type="Pfam" id="PF01039">
    <property type="entry name" value="Carboxyl_trans"/>
    <property type="match status" value="1"/>
</dbReference>
<feature type="domain" description="CoA carboxyltransferase N-terminal" evidence="8">
    <location>
        <begin position="32"/>
        <end position="136"/>
    </location>
</feature>
<dbReference type="Gene3D" id="3.90.226.10">
    <property type="entry name" value="2-enoyl-CoA Hydratase, Chain A, domain 1"/>
    <property type="match status" value="1"/>
</dbReference>
<dbReference type="PANTHER" id="PTHR43842:SF2">
    <property type="entry name" value="PROPIONYL-COA CARBOXYLASE BETA CHAIN, MITOCHONDRIAL"/>
    <property type="match status" value="1"/>
</dbReference>